<organism evidence="1 2">
    <name type="scientific">Pseudaminobacter soli</name>
    <name type="common">ex Zhang et al. 2022</name>
    <dbReference type="NCBI Taxonomy" id="2831468"/>
    <lineage>
        <taxon>Bacteria</taxon>
        <taxon>Pseudomonadati</taxon>
        <taxon>Pseudomonadota</taxon>
        <taxon>Alphaproteobacteria</taxon>
        <taxon>Hyphomicrobiales</taxon>
        <taxon>Phyllobacteriaceae</taxon>
        <taxon>Pseudaminobacter</taxon>
    </lineage>
</organism>
<sequence>MIAHYILRDREPVPAELMEWARWFETADRHVALADTQLHTVSTVFLGIDHNFSRHGRPLLFETMVFERWKGEDRQDEPERDGLPDRVIDWIETLGICRRYPTWGDAEEGHRKVVAEVLRTEMDANHQLFEAIRKPAR</sequence>
<dbReference type="EMBL" id="JAGWCR010000004">
    <property type="protein sequence ID" value="MBS3648800.1"/>
    <property type="molecule type" value="Genomic_DNA"/>
</dbReference>
<dbReference type="RefSeq" id="WP_188254363.1">
    <property type="nucleotide sequence ID" value="NZ_JABVCF010000004.1"/>
</dbReference>
<protein>
    <submittedName>
        <fullName evidence="1">Uncharacterized protein</fullName>
    </submittedName>
</protein>
<gene>
    <name evidence="1" type="ORF">KEU06_09300</name>
</gene>
<dbReference type="AlphaFoldDB" id="A0A942I7X1"/>
<keyword evidence="2" id="KW-1185">Reference proteome</keyword>
<comment type="caution">
    <text evidence="1">The sequence shown here is derived from an EMBL/GenBank/DDBJ whole genome shotgun (WGS) entry which is preliminary data.</text>
</comment>
<reference evidence="1" key="1">
    <citation type="submission" date="2021-04" db="EMBL/GenBank/DDBJ databases">
        <title>Pseudaminobacter soli sp. nov., isolated from paddy soil contaminated by heavy metals.</title>
        <authorList>
            <person name="Zhang K."/>
        </authorList>
    </citation>
    <scope>NUCLEOTIDE SEQUENCE</scope>
    <source>
        <strain evidence="1">19-2017</strain>
    </source>
</reference>
<dbReference type="Proteomes" id="UP000680348">
    <property type="component" value="Unassembled WGS sequence"/>
</dbReference>
<name>A0A942I7X1_9HYPH</name>
<proteinExistence type="predicted"/>
<accession>A0A942I7X1</accession>
<evidence type="ECO:0000313" key="2">
    <source>
        <dbReference type="Proteomes" id="UP000680348"/>
    </source>
</evidence>
<evidence type="ECO:0000313" key="1">
    <source>
        <dbReference type="EMBL" id="MBS3648800.1"/>
    </source>
</evidence>